<feature type="transmembrane region" description="Helical" evidence="1">
    <location>
        <begin position="363"/>
        <end position="385"/>
    </location>
</feature>
<accession>A0ABX1Z7Q7</accession>
<evidence type="ECO:0000313" key="3">
    <source>
        <dbReference type="Proteomes" id="UP000658690"/>
    </source>
</evidence>
<dbReference type="Proteomes" id="UP000658690">
    <property type="component" value="Unassembled WGS sequence"/>
</dbReference>
<dbReference type="EMBL" id="WHOC01000094">
    <property type="protein sequence ID" value="NOU87923.1"/>
    <property type="molecule type" value="Genomic_DNA"/>
</dbReference>
<keyword evidence="1" id="KW-0812">Transmembrane</keyword>
<proteinExistence type="predicted"/>
<sequence>MTNDKRKIMILLNSYSAKIIINWFTIISGLCMTTLLLGNQDKPYGEINLILSLILLIIISLRFNLLIRIYASFKIRYALIALLFSFVFAHYNKISPNNLLNVHPFKYLAFSVWTSFYDIITYVIVILGLFAIFSVWYTFFKIFIPLVIIFLKSFNKFEIQYMMVSILLYSILIVFVQTNTTAFFMPLVKNGSFIPSDIIYTADSGSHTFTNVNININASENDLRQPLFAIFAMPFGIISKIISWALPFLPNSSFISTSIIHLILMNLTYIMVSRMLNIRETLKKLFLITTSITFPFALFSIVMEQYVIATFWMIIFIFSSLNKKSNMTIFALTGATGAMLTSGILAPLLLLKKDFKITTVINYILNSLILFISFTILSGQVSHFIRFQNTMVRYKEFTGAIIPFISKLQQFSSFVLSCFVYPDSSATFSTRVLIDFSGAVVSYDLVPVYQLISSGGINLGGVVIFILALISFLINYKDVFARICLFWVLFSFVILCVIGWGTAENGLVLYIVYFSWAFTSLIFLLFDKLFNKFPLLLVPIYFFSLIVILTFNIVGMYNIINFAIKFYPA</sequence>
<protein>
    <submittedName>
        <fullName evidence="2">Uncharacterized protein</fullName>
    </submittedName>
</protein>
<feature type="transmembrane region" description="Helical" evidence="1">
    <location>
        <begin position="135"/>
        <end position="154"/>
    </location>
</feature>
<dbReference type="RefSeq" id="WP_171691035.1">
    <property type="nucleotide sequence ID" value="NZ_WHOC01000094.1"/>
</dbReference>
<evidence type="ECO:0000256" key="1">
    <source>
        <dbReference type="SAM" id="Phobius"/>
    </source>
</evidence>
<comment type="caution">
    <text evidence="2">The sequence shown here is derived from an EMBL/GenBank/DDBJ whole genome shotgun (WGS) entry which is preliminary data.</text>
</comment>
<feature type="transmembrane region" description="Helical" evidence="1">
    <location>
        <begin position="107"/>
        <end position="130"/>
    </location>
</feature>
<feature type="transmembrane region" description="Helical" evidence="1">
    <location>
        <begin position="166"/>
        <end position="188"/>
    </location>
</feature>
<feature type="transmembrane region" description="Helical" evidence="1">
    <location>
        <begin position="483"/>
        <end position="501"/>
    </location>
</feature>
<feature type="transmembrane region" description="Helical" evidence="1">
    <location>
        <begin position="458"/>
        <end position="476"/>
    </location>
</feature>
<gene>
    <name evidence="2" type="ORF">GC102_19435</name>
</gene>
<feature type="transmembrane region" description="Helical" evidence="1">
    <location>
        <begin position="44"/>
        <end position="63"/>
    </location>
</feature>
<evidence type="ECO:0000313" key="2">
    <source>
        <dbReference type="EMBL" id="NOU87923.1"/>
    </source>
</evidence>
<feature type="transmembrane region" description="Helical" evidence="1">
    <location>
        <begin position="329"/>
        <end position="351"/>
    </location>
</feature>
<keyword evidence="1" id="KW-1133">Transmembrane helix</keyword>
<organism evidence="2 3">
    <name type="scientific">Paenibacillus germinis</name>
    <dbReference type="NCBI Taxonomy" id="2654979"/>
    <lineage>
        <taxon>Bacteria</taxon>
        <taxon>Bacillati</taxon>
        <taxon>Bacillota</taxon>
        <taxon>Bacilli</taxon>
        <taxon>Bacillales</taxon>
        <taxon>Paenibacillaceae</taxon>
        <taxon>Paenibacillus</taxon>
    </lineage>
</organism>
<reference evidence="2 3" key="1">
    <citation type="submission" date="2019-10" db="EMBL/GenBank/DDBJ databases">
        <title>Description of Paenibacillus choica sp. nov.</title>
        <authorList>
            <person name="Carlier A."/>
            <person name="Qi S."/>
        </authorList>
    </citation>
    <scope>NUCLEOTIDE SEQUENCE [LARGE SCALE GENOMIC DNA]</scope>
    <source>
        <strain evidence="2 3">LMG 31460</strain>
    </source>
</reference>
<keyword evidence="1" id="KW-0472">Membrane</keyword>
<feature type="transmembrane region" description="Helical" evidence="1">
    <location>
        <begin position="284"/>
        <end position="317"/>
    </location>
</feature>
<feature type="transmembrane region" description="Helical" evidence="1">
    <location>
        <begin position="20"/>
        <end position="38"/>
    </location>
</feature>
<feature type="transmembrane region" description="Helical" evidence="1">
    <location>
        <begin position="227"/>
        <end position="246"/>
    </location>
</feature>
<feature type="transmembrane region" description="Helical" evidence="1">
    <location>
        <begin position="75"/>
        <end position="92"/>
    </location>
</feature>
<name>A0ABX1Z7Q7_9BACL</name>
<feature type="transmembrane region" description="Helical" evidence="1">
    <location>
        <begin position="538"/>
        <end position="560"/>
    </location>
</feature>
<feature type="transmembrane region" description="Helical" evidence="1">
    <location>
        <begin position="252"/>
        <end position="272"/>
    </location>
</feature>
<feature type="transmembrane region" description="Helical" evidence="1">
    <location>
        <begin position="507"/>
        <end position="526"/>
    </location>
</feature>
<keyword evidence="3" id="KW-1185">Reference proteome</keyword>